<sequence>MASLKAEKPVESQSSGQVKKEPAKPSGSTPKAPSSKPAPKKTQKRSRPKQKASSNK</sequence>
<feature type="compositionally biased region" description="Basic residues" evidence="1">
    <location>
        <begin position="38"/>
        <end position="50"/>
    </location>
</feature>
<name>A0A445LN89_GLYSO</name>
<evidence type="ECO:0000313" key="2">
    <source>
        <dbReference type="EMBL" id="RZC24748.1"/>
    </source>
</evidence>
<accession>A0A445LN89</accession>
<protein>
    <submittedName>
        <fullName evidence="2">Uncharacterized protein</fullName>
    </submittedName>
</protein>
<reference evidence="2 3" key="1">
    <citation type="submission" date="2018-09" db="EMBL/GenBank/DDBJ databases">
        <title>A high-quality reference genome of wild soybean provides a powerful tool to mine soybean genomes.</title>
        <authorList>
            <person name="Xie M."/>
            <person name="Chung C.Y.L."/>
            <person name="Li M.-W."/>
            <person name="Wong F.-L."/>
            <person name="Chan T.-F."/>
            <person name="Lam H.-M."/>
        </authorList>
    </citation>
    <scope>NUCLEOTIDE SEQUENCE [LARGE SCALE GENOMIC DNA]</scope>
    <source>
        <strain evidence="3">cv. W05</strain>
        <tissue evidence="2">Hypocotyl of etiolated seedlings</tissue>
    </source>
</reference>
<dbReference type="EMBL" id="QZWG01000002">
    <property type="protein sequence ID" value="RZC24748.1"/>
    <property type="molecule type" value="Genomic_DNA"/>
</dbReference>
<gene>
    <name evidence="2" type="ORF">D0Y65_003780</name>
</gene>
<dbReference type="AlphaFoldDB" id="A0A445LN89"/>
<evidence type="ECO:0000313" key="3">
    <source>
        <dbReference type="Proteomes" id="UP000289340"/>
    </source>
</evidence>
<proteinExistence type="predicted"/>
<feature type="compositionally biased region" description="Low complexity" evidence="1">
    <location>
        <begin position="24"/>
        <end position="37"/>
    </location>
</feature>
<dbReference type="PANTHER" id="PTHR35831:SF2">
    <property type="entry name" value="OS01G0642200 PROTEIN"/>
    <property type="match status" value="1"/>
</dbReference>
<comment type="caution">
    <text evidence="2">The sequence shown here is derived from an EMBL/GenBank/DDBJ whole genome shotgun (WGS) entry which is preliminary data.</text>
</comment>
<feature type="region of interest" description="Disordered" evidence="1">
    <location>
        <begin position="1"/>
        <end position="56"/>
    </location>
</feature>
<dbReference type="Proteomes" id="UP000289340">
    <property type="component" value="Chromosome 2"/>
</dbReference>
<organism evidence="2 3">
    <name type="scientific">Glycine soja</name>
    <name type="common">Wild soybean</name>
    <dbReference type="NCBI Taxonomy" id="3848"/>
    <lineage>
        <taxon>Eukaryota</taxon>
        <taxon>Viridiplantae</taxon>
        <taxon>Streptophyta</taxon>
        <taxon>Embryophyta</taxon>
        <taxon>Tracheophyta</taxon>
        <taxon>Spermatophyta</taxon>
        <taxon>Magnoliopsida</taxon>
        <taxon>eudicotyledons</taxon>
        <taxon>Gunneridae</taxon>
        <taxon>Pentapetalae</taxon>
        <taxon>rosids</taxon>
        <taxon>fabids</taxon>
        <taxon>Fabales</taxon>
        <taxon>Fabaceae</taxon>
        <taxon>Papilionoideae</taxon>
        <taxon>50 kb inversion clade</taxon>
        <taxon>NPAAA clade</taxon>
        <taxon>indigoferoid/millettioid clade</taxon>
        <taxon>Phaseoleae</taxon>
        <taxon>Glycine</taxon>
        <taxon>Glycine subgen. Soja</taxon>
    </lineage>
</organism>
<dbReference type="PANTHER" id="PTHR35831">
    <property type="entry name" value="OS01G0642200 PROTEIN"/>
    <property type="match status" value="1"/>
</dbReference>
<keyword evidence="3" id="KW-1185">Reference proteome</keyword>
<feature type="compositionally biased region" description="Basic and acidic residues" evidence="1">
    <location>
        <begin position="1"/>
        <end position="10"/>
    </location>
</feature>
<evidence type="ECO:0000256" key="1">
    <source>
        <dbReference type="SAM" id="MobiDB-lite"/>
    </source>
</evidence>